<name>A0ABV9WEZ5_9ACTN</name>
<dbReference type="InterPro" id="IPR017871">
    <property type="entry name" value="ABC_transporter-like_CS"/>
</dbReference>
<organism evidence="9 10">
    <name type="scientific">Dactylosporangium cerinum</name>
    <dbReference type="NCBI Taxonomy" id="1434730"/>
    <lineage>
        <taxon>Bacteria</taxon>
        <taxon>Bacillati</taxon>
        <taxon>Actinomycetota</taxon>
        <taxon>Actinomycetes</taxon>
        <taxon>Micromonosporales</taxon>
        <taxon>Micromonosporaceae</taxon>
        <taxon>Dactylosporangium</taxon>
    </lineage>
</organism>
<dbReference type="NCBIfam" id="NF008453">
    <property type="entry name" value="PRK11308.1"/>
    <property type="match status" value="2"/>
</dbReference>
<proteinExistence type="inferred from homology"/>
<keyword evidence="3" id="KW-0813">Transport</keyword>
<keyword evidence="5" id="KW-0547">Nucleotide-binding</keyword>
<evidence type="ECO:0000256" key="6">
    <source>
        <dbReference type="ARBA" id="ARBA00022840"/>
    </source>
</evidence>
<evidence type="ECO:0000256" key="7">
    <source>
        <dbReference type="ARBA" id="ARBA00023136"/>
    </source>
</evidence>
<dbReference type="InterPro" id="IPR013563">
    <property type="entry name" value="Oligopep_ABC_C"/>
</dbReference>
<dbReference type="SMART" id="SM00382">
    <property type="entry name" value="AAA"/>
    <property type="match status" value="2"/>
</dbReference>
<dbReference type="InterPro" id="IPR050388">
    <property type="entry name" value="ABC_Ni/Peptide_Import"/>
</dbReference>
<dbReference type="GO" id="GO:0005524">
    <property type="term" value="F:ATP binding"/>
    <property type="evidence" value="ECO:0007669"/>
    <property type="project" value="UniProtKB-KW"/>
</dbReference>
<feature type="domain" description="ABC transporter" evidence="8">
    <location>
        <begin position="5"/>
        <end position="260"/>
    </location>
</feature>
<dbReference type="PROSITE" id="PS50893">
    <property type="entry name" value="ABC_TRANSPORTER_2"/>
    <property type="match status" value="2"/>
</dbReference>
<dbReference type="InterPro" id="IPR027417">
    <property type="entry name" value="P-loop_NTPase"/>
</dbReference>
<comment type="similarity">
    <text evidence="2">Belongs to the ABC transporter superfamily.</text>
</comment>
<dbReference type="InterPro" id="IPR003593">
    <property type="entry name" value="AAA+_ATPase"/>
</dbReference>
<evidence type="ECO:0000259" key="8">
    <source>
        <dbReference type="PROSITE" id="PS50893"/>
    </source>
</evidence>
<dbReference type="Pfam" id="PF08352">
    <property type="entry name" value="oligo_HPY"/>
    <property type="match status" value="2"/>
</dbReference>
<protein>
    <submittedName>
        <fullName evidence="9">Dipeptide ABC transporter ATP-binding protein</fullName>
    </submittedName>
</protein>
<evidence type="ECO:0000313" key="10">
    <source>
        <dbReference type="Proteomes" id="UP001595912"/>
    </source>
</evidence>
<dbReference type="Pfam" id="PF00005">
    <property type="entry name" value="ABC_tran"/>
    <property type="match status" value="2"/>
</dbReference>
<evidence type="ECO:0000256" key="4">
    <source>
        <dbReference type="ARBA" id="ARBA00022475"/>
    </source>
</evidence>
<dbReference type="CDD" id="cd03257">
    <property type="entry name" value="ABC_NikE_OppD_transporters"/>
    <property type="match status" value="2"/>
</dbReference>
<dbReference type="Proteomes" id="UP001595912">
    <property type="component" value="Unassembled WGS sequence"/>
</dbReference>
<sequence length="530" mass="56015">MTELLRIEDLRVRFAVDGGHVTAVDGLDLTVSAGEIVALVGESGSGKTATATAVLGLLPDTATVTGRILLRPADGSAPLDVLDVDARQLRRLRGTAAAMVFQEPSTALNPVYPVGWQIAEGLRAHGVGGRAARRARAVELLDAVGIPEPRTRVDHYPHQFSGGQRQRVVIAQALALDARLIVADEPTSALDVTVQAEILELLLRCRTDFGTGILLITHNMGVVADIADRVAVMHRGQIVEQAGVDALFATPAHAYTQELLAAIPVPGTTATRTPPAGEPIVAASQLVVEYPRQLGRGGTRAVDGVSFHIAEGEVLGLVGESGSGKTTIGRAVAGLTPVTGGTLDVRTPAGKLGYVFQDPATSFNPLLTIGDSIAEPLRVHGRDLSRAATGRRVGELLEQVELPAAYAGRYPHELSGGQRQRAGLARALALGPRLLIADEPTSALDVSVQARILELLVRLHRELGFAALFISHDLAVVEAVADRVMVLLDGVAVETGDTRQVLHEPVHPYTRRLIDAAPVADPRRRARVAR</sequence>
<evidence type="ECO:0000313" key="9">
    <source>
        <dbReference type="EMBL" id="MFC5007305.1"/>
    </source>
</evidence>
<keyword evidence="4" id="KW-1003">Cell membrane</keyword>
<keyword evidence="7" id="KW-0472">Membrane</keyword>
<accession>A0ABV9WEZ5</accession>
<dbReference type="PANTHER" id="PTHR43297:SF2">
    <property type="entry name" value="DIPEPTIDE TRANSPORT ATP-BINDING PROTEIN DPPD"/>
    <property type="match status" value="1"/>
</dbReference>
<dbReference type="InterPro" id="IPR003439">
    <property type="entry name" value="ABC_transporter-like_ATP-bd"/>
</dbReference>
<evidence type="ECO:0000256" key="3">
    <source>
        <dbReference type="ARBA" id="ARBA00022448"/>
    </source>
</evidence>
<gene>
    <name evidence="9" type="ORF">ACFPIJ_57040</name>
</gene>
<feature type="domain" description="ABC transporter" evidence="8">
    <location>
        <begin position="281"/>
        <end position="514"/>
    </location>
</feature>
<dbReference type="PROSITE" id="PS00211">
    <property type="entry name" value="ABC_TRANSPORTER_1"/>
    <property type="match status" value="2"/>
</dbReference>
<evidence type="ECO:0000256" key="5">
    <source>
        <dbReference type="ARBA" id="ARBA00022741"/>
    </source>
</evidence>
<dbReference type="SUPFAM" id="SSF52540">
    <property type="entry name" value="P-loop containing nucleoside triphosphate hydrolases"/>
    <property type="match status" value="2"/>
</dbReference>
<keyword evidence="10" id="KW-1185">Reference proteome</keyword>
<evidence type="ECO:0000256" key="1">
    <source>
        <dbReference type="ARBA" id="ARBA00004202"/>
    </source>
</evidence>
<keyword evidence="6 9" id="KW-0067">ATP-binding</keyword>
<reference evidence="10" key="1">
    <citation type="journal article" date="2019" name="Int. J. Syst. Evol. Microbiol.">
        <title>The Global Catalogue of Microorganisms (GCM) 10K type strain sequencing project: providing services to taxonomists for standard genome sequencing and annotation.</title>
        <authorList>
            <consortium name="The Broad Institute Genomics Platform"/>
            <consortium name="The Broad Institute Genome Sequencing Center for Infectious Disease"/>
            <person name="Wu L."/>
            <person name="Ma J."/>
        </authorList>
    </citation>
    <scope>NUCLEOTIDE SEQUENCE [LARGE SCALE GENOMIC DNA]</scope>
    <source>
        <strain evidence="10">CGMCC 4.7152</strain>
    </source>
</reference>
<comment type="caution">
    <text evidence="9">The sequence shown here is derived from an EMBL/GenBank/DDBJ whole genome shotgun (WGS) entry which is preliminary data.</text>
</comment>
<evidence type="ECO:0000256" key="2">
    <source>
        <dbReference type="ARBA" id="ARBA00005417"/>
    </source>
</evidence>
<dbReference type="Gene3D" id="3.40.50.300">
    <property type="entry name" value="P-loop containing nucleotide triphosphate hydrolases"/>
    <property type="match status" value="2"/>
</dbReference>
<comment type="subcellular location">
    <subcellularLocation>
        <location evidence="1">Cell membrane</location>
        <topology evidence="1">Peripheral membrane protein</topology>
    </subcellularLocation>
</comment>
<dbReference type="EMBL" id="JBHSIU010000121">
    <property type="protein sequence ID" value="MFC5007305.1"/>
    <property type="molecule type" value="Genomic_DNA"/>
</dbReference>
<dbReference type="PANTHER" id="PTHR43297">
    <property type="entry name" value="OLIGOPEPTIDE TRANSPORT ATP-BINDING PROTEIN APPD"/>
    <property type="match status" value="1"/>
</dbReference>
<dbReference type="RefSeq" id="WP_380127951.1">
    <property type="nucleotide sequence ID" value="NZ_JBHSIU010000121.1"/>
</dbReference>